<dbReference type="GO" id="GO:0016791">
    <property type="term" value="F:phosphatase activity"/>
    <property type="evidence" value="ECO:0007669"/>
    <property type="project" value="UniProtKB-ARBA"/>
</dbReference>
<dbReference type="NCBIfam" id="TIGR00099">
    <property type="entry name" value="Cof-subfamily"/>
    <property type="match status" value="1"/>
</dbReference>
<dbReference type="SFLD" id="SFLDG01140">
    <property type="entry name" value="C2.B:_Phosphomannomutase_and_P"/>
    <property type="match status" value="1"/>
</dbReference>
<keyword evidence="1" id="KW-0378">Hydrolase</keyword>
<dbReference type="KEGG" id="arf:AR1Y2_3045"/>
<dbReference type="PANTHER" id="PTHR10000:SF8">
    <property type="entry name" value="HAD SUPERFAMILY HYDROLASE-LIKE, TYPE 3"/>
    <property type="match status" value="1"/>
</dbReference>
<dbReference type="SFLD" id="SFLDS00003">
    <property type="entry name" value="Haloacid_Dehalogenase"/>
    <property type="match status" value="1"/>
</dbReference>
<name>A0A4P8IMV6_9FIRM</name>
<evidence type="ECO:0000313" key="2">
    <source>
        <dbReference type="Proteomes" id="UP000298653"/>
    </source>
</evidence>
<dbReference type="InterPro" id="IPR036412">
    <property type="entry name" value="HAD-like_sf"/>
</dbReference>
<dbReference type="OrthoDB" id="9810101at2"/>
<accession>A0A4P8IMV6</accession>
<dbReference type="InterPro" id="IPR006379">
    <property type="entry name" value="HAD-SF_hydro_IIB"/>
</dbReference>
<dbReference type="SUPFAM" id="SSF56784">
    <property type="entry name" value="HAD-like"/>
    <property type="match status" value="1"/>
</dbReference>
<dbReference type="PANTHER" id="PTHR10000">
    <property type="entry name" value="PHOSPHOSERINE PHOSPHATASE"/>
    <property type="match status" value="1"/>
</dbReference>
<dbReference type="GO" id="GO:0005829">
    <property type="term" value="C:cytosol"/>
    <property type="evidence" value="ECO:0007669"/>
    <property type="project" value="TreeGrafter"/>
</dbReference>
<organism evidence="1 2">
    <name type="scientific">Anaerostipes rhamnosivorans</name>
    <dbReference type="NCBI Taxonomy" id="1229621"/>
    <lineage>
        <taxon>Bacteria</taxon>
        <taxon>Bacillati</taxon>
        <taxon>Bacillota</taxon>
        <taxon>Clostridia</taxon>
        <taxon>Lachnospirales</taxon>
        <taxon>Lachnospiraceae</taxon>
        <taxon>Anaerostipes</taxon>
    </lineage>
</organism>
<dbReference type="EMBL" id="CP040058">
    <property type="protein sequence ID" value="QCP36499.1"/>
    <property type="molecule type" value="Genomic_DNA"/>
</dbReference>
<keyword evidence="2" id="KW-1185">Reference proteome</keyword>
<dbReference type="Gene3D" id="3.40.50.1000">
    <property type="entry name" value="HAD superfamily/HAD-like"/>
    <property type="match status" value="1"/>
</dbReference>
<dbReference type="AlphaFoldDB" id="A0A4P8IMV6"/>
<proteinExistence type="predicted"/>
<dbReference type="PROSITE" id="PS01229">
    <property type="entry name" value="COF_2"/>
    <property type="match status" value="1"/>
</dbReference>
<protein>
    <submittedName>
        <fullName evidence="1">HMP-PP hydrolase (Pyridoxal phosphatase) Cof</fullName>
    </submittedName>
</protein>
<sequence>MEHKYLFFDVDETLYSNKTGQIPPSAGEALKRAQANGHTIFLNTGRPYAYVGTDFFSLNFDGYLCGNGTDLRYSGDILYHRELPEQIQRAIMDLCRTYSIRASLEGSRCSYFTDDDTSFHPYYASMIEVCKSSDGMVIEFSWDHVASFDKLVCFSSPDAPQNMAAFIEQIKSLDFPLKCIRNDDSFYEIIPEGTSKGTAITYIAEYFNIPKDDCYAFGDAPNDLPMFEAAGHGIALGNAYDCVKNVAEYVTTDIDAHGIRNALEHYGFL</sequence>
<dbReference type="InterPro" id="IPR000150">
    <property type="entry name" value="Cof"/>
</dbReference>
<dbReference type="RefSeq" id="WP_137329716.1">
    <property type="nucleotide sequence ID" value="NZ_CP040058.1"/>
</dbReference>
<dbReference type="Proteomes" id="UP000298653">
    <property type="component" value="Chromosome"/>
</dbReference>
<dbReference type="InterPro" id="IPR023214">
    <property type="entry name" value="HAD_sf"/>
</dbReference>
<dbReference type="Pfam" id="PF08282">
    <property type="entry name" value="Hydrolase_3"/>
    <property type="match status" value="1"/>
</dbReference>
<dbReference type="GO" id="GO:0000287">
    <property type="term" value="F:magnesium ion binding"/>
    <property type="evidence" value="ECO:0007669"/>
    <property type="project" value="TreeGrafter"/>
</dbReference>
<dbReference type="Gene3D" id="3.30.1240.10">
    <property type="match status" value="1"/>
</dbReference>
<gene>
    <name evidence="1" type="ORF">AR1Y2_3045</name>
</gene>
<reference evidence="1 2" key="1">
    <citation type="submission" date="2019-05" db="EMBL/GenBank/DDBJ databases">
        <title>Complete genome sequencing of Anaerostipes rhamnosivorans.</title>
        <authorList>
            <person name="Bui T.P.N."/>
            <person name="de Vos W.M."/>
        </authorList>
    </citation>
    <scope>NUCLEOTIDE SEQUENCE [LARGE SCALE GENOMIC DNA]</scope>
    <source>
        <strain evidence="1 2">1y2</strain>
    </source>
</reference>
<dbReference type="NCBIfam" id="TIGR01484">
    <property type="entry name" value="HAD-SF-IIB"/>
    <property type="match status" value="1"/>
</dbReference>
<evidence type="ECO:0000313" key="1">
    <source>
        <dbReference type="EMBL" id="QCP36499.1"/>
    </source>
</evidence>